<feature type="compositionally biased region" description="Polar residues" evidence="1">
    <location>
        <begin position="120"/>
        <end position="132"/>
    </location>
</feature>
<evidence type="ECO:0000256" key="1">
    <source>
        <dbReference type="SAM" id="MobiDB-lite"/>
    </source>
</evidence>
<dbReference type="EMBL" id="BKCJ010578907">
    <property type="protein sequence ID" value="GFB22204.1"/>
    <property type="molecule type" value="Genomic_DNA"/>
</dbReference>
<reference evidence="2" key="1">
    <citation type="journal article" date="2019" name="Sci. Rep.">
        <title>Draft genome of Tanacetum cinerariifolium, the natural source of mosquito coil.</title>
        <authorList>
            <person name="Yamashiro T."/>
            <person name="Shiraishi A."/>
            <person name="Satake H."/>
            <person name="Nakayama K."/>
        </authorList>
    </citation>
    <scope>NUCLEOTIDE SEQUENCE</scope>
</reference>
<organism evidence="2">
    <name type="scientific">Tanacetum cinerariifolium</name>
    <name type="common">Dalmatian daisy</name>
    <name type="synonym">Chrysanthemum cinerariifolium</name>
    <dbReference type="NCBI Taxonomy" id="118510"/>
    <lineage>
        <taxon>Eukaryota</taxon>
        <taxon>Viridiplantae</taxon>
        <taxon>Streptophyta</taxon>
        <taxon>Embryophyta</taxon>
        <taxon>Tracheophyta</taxon>
        <taxon>Spermatophyta</taxon>
        <taxon>Magnoliopsida</taxon>
        <taxon>eudicotyledons</taxon>
        <taxon>Gunneridae</taxon>
        <taxon>Pentapetalae</taxon>
        <taxon>asterids</taxon>
        <taxon>campanulids</taxon>
        <taxon>Asterales</taxon>
        <taxon>Asteraceae</taxon>
        <taxon>Asteroideae</taxon>
        <taxon>Anthemideae</taxon>
        <taxon>Anthemidinae</taxon>
        <taxon>Tanacetum</taxon>
    </lineage>
</organism>
<accession>A0A699L3Y1</accession>
<feature type="region of interest" description="Disordered" evidence="1">
    <location>
        <begin position="112"/>
        <end position="138"/>
    </location>
</feature>
<proteinExistence type="predicted"/>
<sequence length="211" mass="23570">ELPLFVSIFLRLTDFDNENPSPPMTEGKGTEDQAYETVAPEIPPPRKYACHRSCVRIKHRGGGFCYGTPFEQKLCRRVNDGADANAPPKTNLEQSMTQSFEILTENVATMEVQDTHSAESARSGKSTSSPSMVGSPEGIYQPGWGVTNSCCLDTPDAFQDVVDHIVAMGSQLRLRFEQEVRLLKKARAQIARRGQRIQVREEEIKKLDQKV</sequence>
<feature type="non-terminal residue" evidence="2">
    <location>
        <position position="1"/>
    </location>
</feature>
<evidence type="ECO:0000313" key="2">
    <source>
        <dbReference type="EMBL" id="GFB22204.1"/>
    </source>
</evidence>
<name>A0A699L3Y1_TANCI</name>
<dbReference type="AlphaFoldDB" id="A0A699L3Y1"/>
<protein>
    <submittedName>
        <fullName evidence="2">Uncharacterized protein</fullName>
    </submittedName>
</protein>
<comment type="caution">
    <text evidence="2">The sequence shown here is derived from an EMBL/GenBank/DDBJ whole genome shotgun (WGS) entry which is preliminary data.</text>
</comment>
<gene>
    <name evidence="2" type="ORF">Tci_694175</name>
</gene>